<dbReference type="EMBL" id="CP045737">
    <property type="protein sequence ID" value="QGG41108.1"/>
    <property type="molecule type" value="Genomic_DNA"/>
</dbReference>
<dbReference type="InterPro" id="IPR036138">
    <property type="entry name" value="PBP_dimer_sf"/>
</dbReference>
<evidence type="ECO:0000256" key="1">
    <source>
        <dbReference type="ARBA" id="ARBA00004370"/>
    </source>
</evidence>
<dbReference type="Gene3D" id="3.40.710.10">
    <property type="entry name" value="DD-peptidase/beta-lactamase superfamily"/>
    <property type="match status" value="1"/>
</dbReference>
<dbReference type="Gene3D" id="3.30.450.330">
    <property type="match status" value="1"/>
</dbReference>
<keyword evidence="3" id="KW-0472">Membrane</keyword>
<keyword evidence="7" id="KW-1185">Reference proteome</keyword>
<dbReference type="GO" id="GO:0005886">
    <property type="term" value="C:plasma membrane"/>
    <property type="evidence" value="ECO:0007669"/>
    <property type="project" value="TreeGrafter"/>
</dbReference>
<gene>
    <name evidence="6" type="ORF">GEV26_06865</name>
</gene>
<evidence type="ECO:0000256" key="2">
    <source>
        <dbReference type="ARBA" id="ARBA00007171"/>
    </source>
</evidence>
<comment type="similarity">
    <text evidence="2">Belongs to the transpeptidase family.</text>
</comment>
<dbReference type="InterPro" id="IPR005311">
    <property type="entry name" value="PBP_dimer"/>
</dbReference>
<sequence>MTANQLLTRRRLRACLVLVIAVFTLFGARLFQIQGLDASAYAAQAVASGTQKKVDPAPRGAILDRNGEQLATSVDGLTLIADPKMTVDNAPQIARILREKLGDEIDYFDMIDKLRTPKSRYVQLVRDLPKWTADKAVTALDKARLPGVFTEKETLRTYPGGRLAANLLGYTNAAGEGVAGIEQQYDKILTGTDGSSTYEVSPTGQRIPMADSTVKEMVPGRDVKTTIDRDLQWYADQRLADAVRDSSADWGLAVTMDVKTCQIVQMSQAPTFDPDTRTGMTDDRTVSRGVQHVYEPGSVMKTVTMAALADQGKIAADTPIVVPPKMVIDKYPIGDYWQHGTLRLTAAGVIAKSSNLGTIVAAQQMSNKTMHAYLSKFGFGDKTGVNLPGESKGILTDGAGWTKANHATISFGQGISVTAMQMMRAVGAIANAGKMCEPSVVTATVDEDGTTTPVEATETKRIVSKDAAASVTRMMEAVTAPDGTAPAAAIKGYRVAGKTGTAWRVDPTTGRYIRGQNTVSFMGFAPADNPRFLTYIVLDKPYSNAGGGSTAAPVFHDVMSMALERFGVAPSGSKSPKVAQSW</sequence>
<comment type="subcellular location">
    <subcellularLocation>
        <location evidence="1">Membrane</location>
    </subcellularLocation>
</comment>
<dbReference type="SUPFAM" id="SSF56601">
    <property type="entry name" value="beta-lactamase/transpeptidase-like"/>
    <property type="match status" value="1"/>
</dbReference>
<accession>A0A5Q2MEP7</accession>
<dbReference type="RefSeq" id="WP_153652377.1">
    <property type="nucleotide sequence ID" value="NZ_CP045737.1"/>
</dbReference>
<evidence type="ECO:0000259" key="4">
    <source>
        <dbReference type="Pfam" id="PF00905"/>
    </source>
</evidence>
<dbReference type="PANTHER" id="PTHR30627:SF1">
    <property type="entry name" value="PEPTIDOGLYCAN D,D-TRANSPEPTIDASE FTSI"/>
    <property type="match status" value="1"/>
</dbReference>
<evidence type="ECO:0000259" key="5">
    <source>
        <dbReference type="Pfam" id="PF03717"/>
    </source>
</evidence>
<dbReference type="Proteomes" id="UP000392064">
    <property type="component" value="Chromosome"/>
</dbReference>
<dbReference type="InterPro" id="IPR012338">
    <property type="entry name" value="Beta-lactam/transpept-like"/>
</dbReference>
<dbReference type="InterPro" id="IPR050515">
    <property type="entry name" value="Beta-lactam/transpept"/>
</dbReference>
<dbReference type="SUPFAM" id="SSF56519">
    <property type="entry name" value="Penicillin binding protein dimerisation domain"/>
    <property type="match status" value="1"/>
</dbReference>
<feature type="domain" description="Penicillin-binding protein dimerisation" evidence="5">
    <location>
        <begin position="55"/>
        <end position="207"/>
    </location>
</feature>
<dbReference type="Gene3D" id="3.90.1310.10">
    <property type="entry name" value="Penicillin-binding protein 2a (Domain 2)"/>
    <property type="match status" value="1"/>
</dbReference>
<name>A0A5Q2MEP7_9ACTN</name>
<proteinExistence type="inferred from homology"/>
<evidence type="ECO:0000313" key="7">
    <source>
        <dbReference type="Proteomes" id="UP000392064"/>
    </source>
</evidence>
<evidence type="ECO:0000256" key="3">
    <source>
        <dbReference type="ARBA" id="ARBA00023136"/>
    </source>
</evidence>
<evidence type="ECO:0000313" key="6">
    <source>
        <dbReference type="EMBL" id="QGG41108.1"/>
    </source>
</evidence>
<organism evidence="6 7">
    <name type="scientific">Aeromicrobium yanjiei</name>
    <dbReference type="NCBI Taxonomy" id="2662028"/>
    <lineage>
        <taxon>Bacteria</taxon>
        <taxon>Bacillati</taxon>
        <taxon>Actinomycetota</taxon>
        <taxon>Actinomycetes</taxon>
        <taxon>Propionibacteriales</taxon>
        <taxon>Nocardioidaceae</taxon>
        <taxon>Aeromicrobium</taxon>
    </lineage>
</organism>
<protein>
    <submittedName>
        <fullName evidence="6">Penicillin-binding protein 2</fullName>
    </submittedName>
</protein>
<dbReference type="Pfam" id="PF03717">
    <property type="entry name" value="PBP_dimer"/>
    <property type="match status" value="1"/>
</dbReference>
<dbReference type="KEGG" id="aef:GEV26_06865"/>
<dbReference type="GO" id="GO:0008658">
    <property type="term" value="F:penicillin binding"/>
    <property type="evidence" value="ECO:0007669"/>
    <property type="project" value="InterPro"/>
</dbReference>
<dbReference type="PANTHER" id="PTHR30627">
    <property type="entry name" value="PEPTIDOGLYCAN D,D-TRANSPEPTIDASE"/>
    <property type="match status" value="1"/>
</dbReference>
<dbReference type="AlphaFoldDB" id="A0A5Q2MEP7"/>
<dbReference type="Pfam" id="PF00905">
    <property type="entry name" value="Transpeptidase"/>
    <property type="match status" value="1"/>
</dbReference>
<dbReference type="InterPro" id="IPR001460">
    <property type="entry name" value="PCN-bd_Tpept"/>
</dbReference>
<reference evidence="6 7" key="1">
    <citation type="submission" date="2019-11" db="EMBL/GenBank/DDBJ databases">
        <authorList>
            <person name="Li J."/>
        </authorList>
    </citation>
    <scope>NUCLEOTIDE SEQUENCE [LARGE SCALE GENOMIC DNA]</scope>
    <source>
        <strain evidence="6 7">MF47</strain>
    </source>
</reference>
<feature type="domain" description="Penicillin-binding protein transpeptidase" evidence="4">
    <location>
        <begin position="251"/>
        <end position="559"/>
    </location>
</feature>
<dbReference type="GO" id="GO:0071555">
    <property type="term" value="P:cell wall organization"/>
    <property type="evidence" value="ECO:0007669"/>
    <property type="project" value="TreeGrafter"/>
</dbReference>